<proteinExistence type="predicted"/>
<keyword evidence="2" id="KW-1185">Reference proteome</keyword>
<sequence>MAGPPRAARYCEGAHPGSELRVRVDLGKLLPVARADEAPDRPGRMPIAEYEKAATHLFTKTRKCRVDGRALETGSGNG</sequence>
<dbReference type="Proteomes" id="UP000616114">
    <property type="component" value="Unassembled WGS sequence"/>
</dbReference>
<reference evidence="1" key="2">
    <citation type="submission" date="2020-09" db="EMBL/GenBank/DDBJ databases">
        <authorList>
            <person name="Sun Q."/>
            <person name="Zhou Y."/>
        </authorList>
    </citation>
    <scope>NUCLEOTIDE SEQUENCE</scope>
    <source>
        <strain evidence="1">CGMCC 1.12785</strain>
    </source>
</reference>
<organism evidence="1 2">
    <name type="scientific">Sediminivirga luteola</name>
    <dbReference type="NCBI Taxonomy" id="1774748"/>
    <lineage>
        <taxon>Bacteria</taxon>
        <taxon>Bacillati</taxon>
        <taxon>Actinomycetota</taxon>
        <taxon>Actinomycetes</taxon>
        <taxon>Micrococcales</taxon>
        <taxon>Brevibacteriaceae</taxon>
        <taxon>Sediminivirga</taxon>
    </lineage>
</organism>
<accession>A0A8J2U0K5</accession>
<evidence type="ECO:0000313" key="2">
    <source>
        <dbReference type="Proteomes" id="UP000616114"/>
    </source>
</evidence>
<gene>
    <name evidence="1" type="ORF">GCM10011333_30020</name>
</gene>
<reference evidence="1" key="1">
    <citation type="journal article" date="2014" name="Int. J. Syst. Evol. Microbiol.">
        <title>Complete genome sequence of Corynebacterium casei LMG S-19264T (=DSM 44701T), isolated from a smear-ripened cheese.</title>
        <authorList>
            <consortium name="US DOE Joint Genome Institute (JGI-PGF)"/>
            <person name="Walter F."/>
            <person name="Albersmeier A."/>
            <person name="Kalinowski J."/>
            <person name="Ruckert C."/>
        </authorList>
    </citation>
    <scope>NUCLEOTIDE SEQUENCE</scope>
    <source>
        <strain evidence="1">CGMCC 1.12785</strain>
    </source>
</reference>
<dbReference type="EMBL" id="BMFY01000015">
    <property type="protein sequence ID" value="GGA24972.1"/>
    <property type="molecule type" value="Genomic_DNA"/>
</dbReference>
<comment type="caution">
    <text evidence="1">The sequence shown here is derived from an EMBL/GenBank/DDBJ whole genome shotgun (WGS) entry which is preliminary data.</text>
</comment>
<evidence type="ECO:0000313" key="1">
    <source>
        <dbReference type="EMBL" id="GGA24972.1"/>
    </source>
</evidence>
<name>A0A8J2U0K5_9MICO</name>
<dbReference type="AlphaFoldDB" id="A0A8J2U0K5"/>
<protein>
    <submittedName>
        <fullName evidence="1">Uncharacterized protein</fullName>
    </submittedName>
</protein>